<dbReference type="GO" id="GO:0046872">
    <property type="term" value="F:metal ion binding"/>
    <property type="evidence" value="ECO:0007669"/>
    <property type="project" value="UniProtKB-KW"/>
</dbReference>
<protein>
    <recommendedName>
        <fullName evidence="11">Enoyl reductase (ER) domain-containing protein</fullName>
    </recommendedName>
</protein>
<keyword evidence="4" id="KW-0862">Zinc</keyword>
<name>A0A4U0XUY8_9PEZI</name>
<comment type="similarity">
    <text evidence="2">Belongs to the zinc-containing alcohol dehydrogenase family.</text>
</comment>
<dbReference type="EMBL" id="NAJQ01000086">
    <property type="protein sequence ID" value="TKA79598.1"/>
    <property type="molecule type" value="Genomic_DNA"/>
</dbReference>
<evidence type="ECO:0000259" key="8">
    <source>
        <dbReference type="Pfam" id="PF08240"/>
    </source>
</evidence>
<dbReference type="Gene3D" id="3.90.180.10">
    <property type="entry name" value="Medium-chain alcohol dehydrogenases, catalytic domain"/>
    <property type="match status" value="2"/>
</dbReference>
<dbReference type="Pfam" id="PF00107">
    <property type="entry name" value="ADH_zinc_N"/>
    <property type="match status" value="1"/>
</dbReference>
<dbReference type="Proteomes" id="UP000309340">
    <property type="component" value="Unassembled WGS sequence"/>
</dbReference>
<proteinExistence type="inferred from homology"/>
<feature type="region of interest" description="Disordered" evidence="6">
    <location>
        <begin position="85"/>
        <end position="118"/>
    </location>
</feature>
<dbReference type="PANTHER" id="PTHR43161">
    <property type="entry name" value="SORBITOL DEHYDROGENASE"/>
    <property type="match status" value="1"/>
</dbReference>
<dbReference type="AlphaFoldDB" id="A0A4U0XUY8"/>
<keyword evidence="10" id="KW-1185">Reference proteome</keyword>
<evidence type="ECO:0000313" key="10">
    <source>
        <dbReference type="Proteomes" id="UP000309340"/>
    </source>
</evidence>
<organism evidence="9 10">
    <name type="scientific">Friedmanniomyces simplex</name>
    <dbReference type="NCBI Taxonomy" id="329884"/>
    <lineage>
        <taxon>Eukaryota</taxon>
        <taxon>Fungi</taxon>
        <taxon>Dikarya</taxon>
        <taxon>Ascomycota</taxon>
        <taxon>Pezizomycotina</taxon>
        <taxon>Dothideomycetes</taxon>
        <taxon>Dothideomycetidae</taxon>
        <taxon>Mycosphaerellales</taxon>
        <taxon>Teratosphaeriaceae</taxon>
        <taxon>Friedmanniomyces</taxon>
    </lineage>
</organism>
<evidence type="ECO:0000313" key="9">
    <source>
        <dbReference type="EMBL" id="TKA79598.1"/>
    </source>
</evidence>
<evidence type="ECO:0000256" key="6">
    <source>
        <dbReference type="SAM" id="MobiDB-lite"/>
    </source>
</evidence>
<reference evidence="9 10" key="1">
    <citation type="submission" date="2017-03" db="EMBL/GenBank/DDBJ databases">
        <title>Genomes of endolithic fungi from Antarctica.</title>
        <authorList>
            <person name="Coleine C."/>
            <person name="Masonjones S."/>
            <person name="Stajich J.E."/>
        </authorList>
    </citation>
    <scope>NUCLEOTIDE SEQUENCE [LARGE SCALE GENOMIC DNA]</scope>
    <source>
        <strain evidence="9 10">CCFEE 5184</strain>
    </source>
</reference>
<feature type="region of interest" description="Disordered" evidence="6">
    <location>
        <begin position="1"/>
        <end position="20"/>
    </location>
</feature>
<dbReference type="SUPFAM" id="SSF50129">
    <property type="entry name" value="GroES-like"/>
    <property type="match status" value="1"/>
</dbReference>
<feature type="compositionally biased region" description="Gly residues" evidence="6">
    <location>
        <begin position="85"/>
        <end position="98"/>
    </location>
</feature>
<dbReference type="CDD" id="cd08233">
    <property type="entry name" value="butanediol_DH_like"/>
    <property type="match status" value="1"/>
</dbReference>
<dbReference type="Pfam" id="PF08240">
    <property type="entry name" value="ADH_N"/>
    <property type="match status" value="2"/>
</dbReference>
<evidence type="ECO:0000256" key="3">
    <source>
        <dbReference type="ARBA" id="ARBA00022723"/>
    </source>
</evidence>
<dbReference type="InterPro" id="IPR036291">
    <property type="entry name" value="NAD(P)-bd_dom_sf"/>
</dbReference>
<dbReference type="OrthoDB" id="3941538at2759"/>
<dbReference type="PANTHER" id="PTHR43161:SF23">
    <property type="entry name" value="(R,R)-BUTANEDIOL DEHYDROGENASE-RELATED"/>
    <property type="match status" value="1"/>
</dbReference>
<evidence type="ECO:0000256" key="1">
    <source>
        <dbReference type="ARBA" id="ARBA00001947"/>
    </source>
</evidence>
<accession>A0A4U0XUY8</accession>
<dbReference type="InterPro" id="IPR011032">
    <property type="entry name" value="GroES-like_sf"/>
</dbReference>
<sequence length="424" mass="44995">MKAARFHGPGDIRLDDIPEPTPQADQVLVEIEWAGICGSDLHEYIKGPFIIPTAQRPHPLTGASLPVVMGHEFCGRIAALPKWGSGGDGGSSGGGSSGGNDSSSNNSDSPKGAGGVELEPGMKVMIDPRQNCQSCPACSGELRSTNLCGAWGFLGLTGCGGGFAERCAVRADMCYVLPESVELADAALIEPLAVGRRALTQAGVGGEGEGWGGKAVLVLGGGPIGVAVLFNLKAFGAREIYVSEPTALRRKQCRGLATQVFDPRREKVAEECRKLTNGEGVDVVIDCAGVGPAMRDGMDALRRKGTYVNVAGWETPFELPMQYFMMKELVVRCTLAYDDADFADTVADFLAGRYKGAEKMVTSRIAVEDIKEKGFELLVKNKDEHIKILATPKRELLGQYQLMLSLIVAGIYVTKGKLEGGEAL</sequence>
<dbReference type="InterPro" id="IPR013154">
    <property type="entry name" value="ADH-like_N"/>
</dbReference>
<dbReference type="InterPro" id="IPR013149">
    <property type="entry name" value="ADH-like_C"/>
</dbReference>
<evidence type="ECO:0008006" key="11">
    <source>
        <dbReference type="Google" id="ProtNLM"/>
    </source>
</evidence>
<feature type="domain" description="Alcohol dehydrogenase-like N-terminal" evidence="8">
    <location>
        <begin position="24"/>
        <end position="81"/>
    </location>
</feature>
<comment type="caution">
    <text evidence="9">The sequence shown here is derived from an EMBL/GenBank/DDBJ whole genome shotgun (WGS) entry which is preliminary data.</text>
</comment>
<keyword evidence="3" id="KW-0479">Metal-binding</keyword>
<dbReference type="GO" id="GO:0016491">
    <property type="term" value="F:oxidoreductase activity"/>
    <property type="evidence" value="ECO:0007669"/>
    <property type="project" value="UniProtKB-KW"/>
</dbReference>
<comment type="cofactor">
    <cofactor evidence="1">
        <name>Zn(2+)</name>
        <dbReference type="ChEBI" id="CHEBI:29105"/>
    </cofactor>
</comment>
<dbReference type="STRING" id="329884.A0A4U0XUY8"/>
<keyword evidence="5" id="KW-0560">Oxidoreductase</keyword>
<feature type="compositionally biased region" description="Low complexity" evidence="6">
    <location>
        <begin position="99"/>
        <end position="109"/>
    </location>
</feature>
<evidence type="ECO:0000256" key="2">
    <source>
        <dbReference type="ARBA" id="ARBA00008072"/>
    </source>
</evidence>
<evidence type="ECO:0000256" key="4">
    <source>
        <dbReference type="ARBA" id="ARBA00022833"/>
    </source>
</evidence>
<gene>
    <name evidence="9" type="ORF">B0A55_03368</name>
</gene>
<dbReference type="SUPFAM" id="SSF51735">
    <property type="entry name" value="NAD(P)-binding Rossmann-fold domains"/>
    <property type="match status" value="1"/>
</dbReference>
<feature type="domain" description="Alcohol dehydrogenase-like C-terminal" evidence="7">
    <location>
        <begin position="223"/>
        <end position="350"/>
    </location>
</feature>
<feature type="domain" description="Alcohol dehydrogenase-like N-terminal" evidence="8">
    <location>
        <begin position="116"/>
        <end position="179"/>
    </location>
</feature>
<evidence type="ECO:0000259" key="7">
    <source>
        <dbReference type="Pfam" id="PF00107"/>
    </source>
</evidence>
<evidence type="ECO:0000256" key="5">
    <source>
        <dbReference type="ARBA" id="ARBA00023002"/>
    </source>
</evidence>
<dbReference type="Gene3D" id="3.40.50.720">
    <property type="entry name" value="NAD(P)-binding Rossmann-like Domain"/>
    <property type="match status" value="1"/>
</dbReference>